<comment type="caution">
    <text evidence="2">The sequence shown here is derived from an EMBL/GenBank/DDBJ whole genome shotgun (WGS) entry which is preliminary data.</text>
</comment>
<dbReference type="STRING" id="1121365.GCA_000375365_02216"/>
<sequence>MTAPNQGIPEGGYSASGLAALQGMNEEAIKRRLRAPADNLFNQVKGNFVGKFADGIADVLAGVRSILGFERLERVGEQFRDGQAELNRRTDLLSPLLDYGSAYMGNLAGWDVTGIMPFRTQIGPMRGCRLEDDGIRLEDKGLWDIRAQLTAEAVFIVTGRMEWRVVVRTPQGAIYSVQSATVTSSAQLTQTLVSSVVVPGPGYLVQVELTSVGIGRSILGGPRWNRLVVQHISRGEAGATGSEESQTPRDPVQGPTPPPTT</sequence>
<dbReference type="EMBL" id="PJAF01000006">
    <property type="protein sequence ID" value="PKF69157.1"/>
    <property type="molecule type" value="Genomic_DNA"/>
</dbReference>
<feature type="region of interest" description="Disordered" evidence="1">
    <location>
        <begin position="236"/>
        <end position="261"/>
    </location>
</feature>
<dbReference type="AlphaFoldDB" id="A0A2N0X8Z8"/>
<name>A0A2N0X8Z8_9CORY</name>
<proteinExistence type="predicted"/>
<dbReference type="Proteomes" id="UP000233249">
    <property type="component" value="Unassembled WGS sequence"/>
</dbReference>
<protein>
    <submittedName>
        <fullName evidence="2">Uncharacterized protein</fullName>
    </submittedName>
</protein>
<evidence type="ECO:0000313" key="3">
    <source>
        <dbReference type="Proteomes" id="UP000233249"/>
    </source>
</evidence>
<evidence type="ECO:0000313" key="2">
    <source>
        <dbReference type="EMBL" id="PKF69157.1"/>
    </source>
</evidence>
<organism evidence="2 3">
    <name type="scientific">Corynebacterium mastitidis</name>
    <dbReference type="NCBI Taxonomy" id="161890"/>
    <lineage>
        <taxon>Bacteria</taxon>
        <taxon>Bacillati</taxon>
        <taxon>Actinomycetota</taxon>
        <taxon>Actinomycetes</taxon>
        <taxon>Mycobacteriales</taxon>
        <taxon>Corynebacteriaceae</taxon>
        <taxon>Corynebacterium</taxon>
    </lineage>
</organism>
<dbReference type="RefSeq" id="WP_101173159.1">
    <property type="nucleotide sequence ID" value="NZ_JAKRKB010000012.1"/>
</dbReference>
<dbReference type="OrthoDB" id="4485482at2"/>
<reference evidence="2 3" key="1">
    <citation type="submission" date="2017-12" db="EMBL/GenBank/DDBJ databases">
        <title>Corynebacterium mastitidis 16-1433 Genome.</title>
        <authorList>
            <person name="Gulvik C.A."/>
        </authorList>
    </citation>
    <scope>NUCLEOTIDE SEQUENCE [LARGE SCALE GENOMIC DNA]</scope>
    <source>
        <strain evidence="2 3">16-1433</strain>
    </source>
</reference>
<gene>
    <name evidence="2" type="ORF">CXB45_03155</name>
</gene>
<accession>A0A2N0X8Z8</accession>
<evidence type="ECO:0000256" key="1">
    <source>
        <dbReference type="SAM" id="MobiDB-lite"/>
    </source>
</evidence>